<evidence type="ECO:0000313" key="5">
    <source>
        <dbReference type="Proteomes" id="UP000769528"/>
    </source>
</evidence>
<name>A0A9P8PPL1_9ASCO</name>
<reference evidence="4" key="1">
    <citation type="journal article" date="2021" name="Open Biol.">
        <title>Shared evolutionary footprints suggest mitochondrial oxidative damage underlies multiple complex I losses in fungi.</title>
        <authorList>
            <person name="Schikora-Tamarit M.A."/>
            <person name="Marcet-Houben M."/>
            <person name="Nosek J."/>
            <person name="Gabaldon T."/>
        </authorList>
    </citation>
    <scope>NUCLEOTIDE SEQUENCE</scope>
    <source>
        <strain evidence="4">CBS6341</strain>
    </source>
</reference>
<dbReference type="GO" id="GO:0006412">
    <property type="term" value="P:translation"/>
    <property type="evidence" value="ECO:0007669"/>
    <property type="project" value="InterPro"/>
</dbReference>
<gene>
    <name evidence="4" type="ORF">WICMUC_002451</name>
</gene>
<evidence type="ECO:0008006" key="6">
    <source>
        <dbReference type="Google" id="ProtNLM"/>
    </source>
</evidence>
<dbReference type="Gene3D" id="3.30.1370.30">
    <property type="match status" value="1"/>
</dbReference>
<keyword evidence="5" id="KW-1185">Reference proteome</keyword>
<keyword evidence="3" id="KW-0687">Ribonucleoprotein</keyword>
<dbReference type="GO" id="GO:0005840">
    <property type="term" value="C:ribosome"/>
    <property type="evidence" value="ECO:0007669"/>
    <property type="project" value="UniProtKB-KW"/>
</dbReference>
<evidence type="ECO:0000313" key="4">
    <source>
        <dbReference type="EMBL" id="KAH3675881.1"/>
    </source>
</evidence>
<dbReference type="OrthoDB" id="409928at2759"/>
<dbReference type="AlphaFoldDB" id="A0A9P8PPL1"/>
<dbReference type="InterPro" id="IPR000630">
    <property type="entry name" value="Ribosomal_uS8"/>
</dbReference>
<dbReference type="SUPFAM" id="SSF56047">
    <property type="entry name" value="Ribosomal protein S8"/>
    <property type="match status" value="1"/>
</dbReference>
<dbReference type="GO" id="GO:0003735">
    <property type="term" value="F:structural constituent of ribosome"/>
    <property type="evidence" value="ECO:0007669"/>
    <property type="project" value="InterPro"/>
</dbReference>
<dbReference type="GO" id="GO:1990904">
    <property type="term" value="C:ribonucleoprotein complex"/>
    <property type="evidence" value="ECO:0007669"/>
    <property type="project" value="UniProtKB-KW"/>
</dbReference>
<organism evidence="4 5">
    <name type="scientific">Wickerhamomyces mucosus</name>
    <dbReference type="NCBI Taxonomy" id="1378264"/>
    <lineage>
        <taxon>Eukaryota</taxon>
        <taxon>Fungi</taxon>
        <taxon>Dikarya</taxon>
        <taxon>Ascomycota</taxon>
        <taxon>Saccharomycotina</taxon>
        <taxon>Saccharomycetes</taxon>
        <taxon>Phaffomycetales</taxon>
        <taxon>Wickerhamomycetaceae</taxon>
        <taxon>Wickerhamomyces</taxon>
    </lineage>
</organism>
<protein>
    <recommendedName>
        <fullName evidence="6">Ribosomal protein S8</fullName>
    </recommendedName>
</protein>
<evidence type="ECO:0000256" key="3">
    <source>
        <dbReference type="ARBA" id="ARBA00023274"/>
    </source>
</evidence>
<accession>A0A9P8PPL1</accession>
<evidence type="ECO:0000256" key="2">
    <source>
        <dbReference type="ARBA" id="ARBA00022980"/>
    </source>
</evidence>
<sequence length="157" mass="17392">MSLVKLANVAAHIQNVTRIYASTTSIPFTRLHLDVATHLHKQGFISSIQKGDLTGPHSSPVETTPDNIAQTKLWLGLKYRDNKPVLSKFQLISKPSNKIHLSSEQLKELASGKSVRLINPPQPNELILVKCHKTKEVLDLDDAAAKDKSGEVLCRIR</sequence>
<dbReference type="EMBL" id="JAEUBF010000694">
    <property type="protein sequence ID" value="KAH3675881.1"/>
    <property type="molecule type" value="Genomic_DNA"/>
</dbReference>
<proteinExistence type="inferred from homology"/>
<comment type="similarity">
    <text evidence="1">Belongs to the universal ribosomal protein uS8 family.</text>
</comment>
<dbReference type="Gene3D" id="3.30.1490.10">
    <property type="match status" value="1"/>
</dbReference>
<dbReference type="InterPro" id="IPR035987">
    <property type="entry name" value="Ribosomal_uS8_sf"/>
</dbReference>
<comment type="caution">
    <text evidence="4">The sequence shown here is derived from an EMBL/GenBank/DDBJ whole genome shotgun (WGS) entry which is preliminary data.</text>
</comment>
<keyword evidence="2" id="KW-0689">Ribosomal protein</keyword>
<dbReference type="Pfam" id="PF00410">
    <property type="entry name" value="Ribosomal_S8"/>
    <property type="match status" value="1"/>
</dbReference>
<dbReference type="Proteomes" id="UP000769528">
    <property type="component" value="Unassembled WGS sequence"/>
</dbReference>
<evidence type="ECO:0000256" key="1">
    <source>
        <dbReference type="ARBA" id="ARBA00006471"/>
    </source>
</evidence>
<reference evidence="4" key="2">
    <citation type="submission" date="2021-01" db="EMBL/GenBank/DDBJ databases">
        <authorList>
            <person name="Schikora-Tamarit M.A."/>
        </authorList>
    </citation>
    <scope>NUCLEOTIDE SEQUENCE</scope>
    <source>
        <strain evidence="4">CBS6341</strain>
    </source>
</reference>
<dbReference type="FunFam" id="3.30.1370.30:FF:000006">
    <property type="entry name" value="40S ribosomal protein S8"/>
    <property type="match status" value="1"/>
</dbReference>